<evidence type="ECO:0000313" key="3">
    <source>
        <dbReference type="Ensembl" id="ENSSGRP00000055634.1"/>
    </source>
</evidence>
<accession>A0A672NWF2</accession>
<dbReference type="Pfam" id="PF24536">
    <property type="entry name" value="NXPE4_C"/>
    <property type="match status" value="1"/>
</dbReference>
<organism evidence="3 4">
    <name type="scientific">Sinocyclocheilus grahami</name>
    <name type="common">Dianchi golden-line fish</name>
    <name type="synonym">Barbus grahami</name>
    <dbReference type="NCBI Taxonomy" id="75366"/>
    <lineage>
        <taxon>Eukaryota</taxon>
        <taxon>Metazoa</taxon>
        <taxon>Chordata</taxon>
        <taxon>Craniata</taxon>
        <taxon>Vertebrata</taxon>
        <taxon>Euteleostomi</taxon>
        <taxon>Actinopterygii</taxon>
        <taxon>Neopterygii</taxon>
        <taxon>Teleostei</taxon>
        <taxon>Ostariophysi</taxon>
        <taxon>Cypriniformes</taxon>
        <taxon>Cyprinidae</taxon>
        <taxon>Cyprininae</taxon>
        <taxon>Sinocyclocheilus</taxon>
    </lineage>
</organism>
<sequence length="483" mass="54869">MRSGKDYKRPGPDQQITQLNQSTSPVHSTFCIVELKKSYKVGEKISAIITARDHNKNLKRYGDFFQSKAFQFKAKGVVYGELVDHRNGTYSVLLLPWAGQAQVFVRLEHSSEVVQILKKYRDSSFPRSHYNGHFEGPGTKNTRISEVVECNLKWGAERSLRKGKCCCEYKDIKTGTEWQCEGPKKLSCGKLIHHSLGIMPFLTEHAAQLLVQALVISRLDYCNALLAGLPSSTTERCRSGLTTPVPAGFYLKDVWKSFVCSAQQFNSTQMGNCLKNKIVYMLGDSTTRQWFEYLEKNVPDLKRMDLHTPRTGGPLMAVELKNNIIIHWRPHGVPLRFSKLLITNLHYISNDIDEIAGDSHAVVVFTFFAHRVFHPLAFYVHEVAKIRQSVVALLSRAPQTTVIIKSGNTAGRKAECPENIFQSDWYTMQLNTVMQEMFRDINGVIYLDVWQMTSCHYLRENIHPGPVIVANEVKTFLSYVCPA</sequence>
<feature type="domain" description="NXPE C-terminal" evidence="2">
    <location>
        <begin position="255"/>
        <end position="481"/>
    </location>
</feature>
<evidence type="ECO:0000259" key="2">
    <source>
        <dbReference type="Pfam" id="PF24536"/>
    </source>
</evidence>
<evidence type="ECO:0000256" key="1">
    <source>
        <dbReference type="SAM" id="MobiDB-lite"/>
    </source>
</evidence>
<feature type="region of interest" description="Disordered" evidence="1">
    <location>
        <begin position="1"/>
        <end position="22"/>
    </location>
</feature>
<dbReference type="AlphaFoldDB" id="A0A672NWF2"/>
<reference evidence="3" key="2">
    <citation type="submission" date="2025-09" db="UniProtKB">
        <authorList>
            <consortium name="Ensembl"/>
        </authorList>
    </citation>
    <scope>IDENTIFICATION</scope>
</reference>
<gene>
    <name evidence="3" type="primary">LOC107588032</name>
</gene>
<dbReference type="Ensembl" id="ENSSGRT00000059412.1">
    <property type="protein sequence ID" value="ENSSGRP00000055634.1"/>
    <property type="gene ID" value="ENSSGRG00000029166.1"/>
</dbReference>
<dbReference type="Proteomes" id="UP000472262">
    <property type="component" value="Unassembled WGS sequence"/>
</dbReference>
<reference evidence="3" key="1">
    <citation type="submission" date="2025-08" db="UniProtKB">
        <authorList>
            <consortium name="Ensembl"/>
        </authorList>
    </citation>
    <scope>IDENTIFICATION</scope>
</reference>
<dbReference type="InterPro" id="IPR026845">
    <property type="entry name" value="NXPH/NXPE"/>
</dbReference>
<evidence type="ECO:0000313" key="4">
    <source>
        <dbReference type="Proteomes" id="UP000472262"/>
    </source>
</evidence>
<keyword evidence="4" id="KW-1185">Reference proteome</keyword>
<dbReference type="PANTHER" id="PTHR16165:SF23">
    <property type="entry name" value="NEUREXOPHILIN AND PC-ESTERASE DOMAIN FAMILY, MEMBER 5"/>
    <property type="match status" value="1"/>
</dbReference>
<dbReference type="PANTHER" id="PTHR16165">
    <property type="entry name" value="NXPE FAMILY MEMBER"/>
    <property type="match status" value="1"/>
</dbReference>
<feature type="compositionally biased region" description="Basic and acidic residues" evidence="1">
    <location>
        <begin position="1"/>
        <end position="11"/>
    </location>
</feature>
<protein>
    <submittedName>
        <fullName evidence="3">NXPE family member 3-like</fullName>
    </submittedName>
</protein>
<name>A0A672NWF2_SINGR</name>
<dbReference type="Pfam" id="PF06312">
    <property type="entry name" value="Neurexophilin"/>
    <property type="match status" value="1"/>
</dbReference>
<dbReference type="InterPro" id="IPR057106">
    <property type="entry name" value="NXPE4_C"/>
</dbReference>
<proteinExistence type="predicted"/>